<evidence type="ECO:0000313" key="3">
    <source>
        <dbReference type="Proteomes" id="UP000712281"/>
    </source>
</evidence>
<evidence type="ECO:0000256" key="1">
    <source>
        <dbReference type="SAM" id="MobiDB-lite"/>
    </source>
</evidence>
<dbReference type="Proteomes" id="UP000712281">
    <property type="component" value="Unassembled WGS sequence"/>
</dbReference>
<protein>
    <submittedName>
        <fullName evidence="2">Uncharacterized protein</fullName>
    </submittedName>
</protein>
<name>A0A8S9JNK4_BRACR</name>
<sequence length="353" mass="39219">MVKLNVHVHEGKLLGCSYNQNCVGVWVVDLSKVKQKSHGRLSVSQNPKEAKSTGRSSVSQSSDPLIKEPKPLGSLSVNHSSDAVKESLTSSSTGSTSGSPRRVTLTSSPKVASGVSTVVSTAASKAADSRRLSSIRNEPDLPTDSLIERSQSQPIEPSNSQDGNTFTSDECGTWDTAERRNIDNRYRGFGRFNSRTLLTSPPRNHDENCWWPVGIEKYARKIVLAGGNTDDGVLDAPPRGIRRYCCPQWACYSDIRRHNHPFYNFDVKIKTAHLTQSTGDDKKQQSAYMLPHAEERSMTLDQLLALYFFVARKRQLKLTSIDRNIYGIDWNFNVSGEILAVERMDSKVSVKEV</sequence>
<dbReference type="PANTHER" id="PTHR19845">
    <property type="entry name" value="KATANIN P80 SUBUNIT"/>
    <property type="match status" value="1"/>
</dbReference>
<comment type="caution">
    <text evidence="2">The sequence shown here is derived from an EMBL/GenBank/DDBJ whole genome shotgun (WGS) entry which is preliminary data.</text>
</comment>
<organism evidence="2 3">
    <name type="scientific">Brassica cretica</name>
    <name type="common">Mustard</name>
    <dbReference type="NCBI Taxonomy" id="69181"/>
    <lineage>
        <taxon>Eukaryota</taxon>
        <taxon>Viridiplantae</taxon>
        <taxon>Streptophyta</taxon>
        <taxon>Embryophyta</taxon>
        <taxon>Tracheophyta</taxon>
        <taxon>Spermatophyta</taxon>
        <taxon>Magnoliopsida</taxon>
        <taxon>eudicotyledons</taxon>
        <taxon>Gunneridae</taxon>
        <taxon>Pentapetalae</taxon>
        <taxon>rosids</taxon>
        <taxon>malvids</taxon>
        <taxon>Brassicales</taxon>
        <taxon>Brassicaceae</taxon>
        <taxon>Brassiceae</taxon>
        <taxon>Brassica</taxon>
    </lineage>
</organism>
<reference evidence="2" key="1">
    <citation type="submission" date="2019-12" db="EMBL/GenBank/DDBJ databases">
        <title>Genome sequencing and annotation of Brassica cretica.</title>
        <authorList>
            <person name="Studholme D.J."/>
            <person name="Sarris P.F."/>
        </authorList>
    </citation>
    <scope>NUCLEOTIDE SEQUENCE</scope>
    <source>
        <strain evidence="2">PFS-001/15</strain>
        <tissue evidence="2">Leaf</tissue>
    </source>
</reference>
<dbReference type="AlphaFoldDB" id="A0A8S9JNK4"/>
<accession>A0A8S9JNK4</accession>
<gene>
    <name evidence="2" type="ORF">F2Q68_00000667</name>
</gene>
<dbReference type="GO" id="GO:0007019">
    <property type="term" value="P:microtubule depolymerization"/>
    <property type="evidence" value="ECO:0007669"/>
    <property type="project" value="TreeGrafter"/>
</dbReference>
<dbReference type="GO" id="GO:0008352">
    <property type="term" value="C:katanin complex"/>
    <property type="evidence" value="ECO:0007669"/>
    <property type="project" value="TreeGrafter"/>
</dbReference>
<feature type="compositionally biased region" description="Polar residues" evidence="1">
    <location>
        <begin position="42"/>
        <end position="63"/>
    </location>
</feature>
<proteinExistence type="predicted"/>
<feature type="compositionally biased region" description="Low complexity" evidence="1">
    <location>
        <begin position="110"/>
        <end position="126"/>
    </location>
</feature>
<feature type="compositionally biased region" description="Polar residues" evidence="1">
    <location>
        <begin position="148"/>
        <end position="170"/>
    </location>
</feature>
<feature type="compositionally biased region" description="Low complexity" evidence="1">
    <location>
        <begin position="87"/>
        <end position="99"/>
    </location>
</feature>
<dbReference type="PANTHER" id="PTHR19845:SF0">
    <property type="entry name" value="KATANIN P80 WD40 REPEAT-CONTAINING SUBUNIT B1"/>
    <property type="match status" value="1"/>
</dbReference>
<evidence type="ECO:0000313" key="2">
    <source>
        <dbReference type="EMBL" id="KAF2583037.1"/>
    </source>
</evidence>
<dbReference type="EMBL" id="QGKW02001660">
    <property type="protein sequence ID" value="KAF2583037.1"/>
    <property type="molecule type" value="Genomic_DNA"/>
</dbReference>
<feature type="region of interest" description="Disordered" evidence="1">
    <location>
        <begin position="36"/>
        <end position="173"/>
    </location>
</feature>